<dbReference type="InterPro" id="IPR050490">
    <property type="entry name" value="Bact_solute-bd_prot1"/>
</dbReference>
<evidence type="ECO:0000313" key="3">
    <source>
        <dbReference type="EMBL" id="SLN57336.1"/>
    </source>
</evidence>
<organism evidence="3 4">
    <name type="scientific">Roseisalinus antarcticus</name>
    <dbReference type="NCBI Taxonomy" id="254357"/>
    <lineage>
        <taxon>Bacteria</taxon>
        <taxon>Pseudomonadati</taxon>
        <taxon>Pseudomonadota</taxon>
        <taxon>Alphaproteobacteria</taxon>
        <taxon>Rhodobacterales</taxon>
        <taxon>Roseobacteraceae</taxon>
        <taxon>Roseisalinus</taxon>
    </lineage>
</organism>
<sequence>MQPNDQYYTLLGTALSSGQGPDLFLLNGGAQARARMDALTDVTASADGLVGLAEFESPEGAVMALPITIQGFVVYYNKARYEEAGLDPDAPPQTWEELVSVCEAITAAGEVPCFSLGNKEGFAAEFFLSAIAASTLTDEQHSAFAAGDLAWSSPEISEILSLWVETNDMGWYPRGANSTAKFMDEYEQFMRGDAANTIGLLSDVAHWKQFEDFLGAEGLGVYRHPAPDMVSDHPMMPVAGGIGYGVNAASAKADLALELAQTLAAAGPIQTFVNDAGVVPANTMVDTSGLSSPAAGTILGWLDGSSAQMAHANVTAEELAEWHRQSQLLLNGETTVADAAARMDEVQAAAHGG</sequence>
<dbReference type="GO" id="GO:0042597">
    <property type="term" value="C:periplasmic space"/>
    <property type="evidence" value="ECO:0007669"/>
    <property type="project" value="UniProtKB-SubCell"/>
</dbReference>
<reference evidence="3 4" key="1">
    <citation type="submission" date="2017-03" db="EMBL/GenBank/DDBJ databases">
        <authorList>
            <person name="Afonso C.L."/>
            <person name="Miller P.J."/>
            <person name="Scott M.A."/>
            <person name="Spackman E."/>
            <person name="Goraichik I."/>
            <person name="Dimitrov K.M."/>
            <person name="Suarez D.L."/>
            <person name="Swayne D.E."/>
        </authorList>
    </citation>
    <scope>NUCLEOTIDE SEQUENCE [LARGE SCALE GENOMIC DNA]</scope>
    <source>
        <strain evidence="3 4">CECT 7023</strain>
    </source>
</reference>
<protein>
    <submittedName>
        <fullName evidence="3">sn-glycerol-3-phosphate-binding periplasmic protein UgpB</fullName>
    </submittedName>
</protein>
<name>A0A1Y5T6Z3_9RHOB</name>
<dbReference type="EMBL" id="FWFZ01000012">
    <property type="protein sequence ID" value="SLN57336.1"/>
    <property type="molecule type" value="Genomic_DNA"/>
</dbReference>
<comment type="subcellular location">
    <subcellularLocation>
        <location evidence="1">Periplasm</location>
    </subcellularLocation>
</comment>
<dbReference type="PANTHER" id="PTHR43649">
    <property type="entry name" value="ARABINOSE-BINDING PROTEIN-RELATED"/>
    <property type="match status" value="1"/>
</dbReference>
<gene>
    <name evidence="3" type="primary">ugpB_1</name>
    <name evidence="3" type="ORF">ROA7023_02603</name>
</gene>
<dbReference type="Proteomes" id="UP000193900">
    <property type="component" value="Unassembled WGS sequence"/>
</dbReference>
<dbReference type="Gene3D" id="3.40.190.10">
    <property type="entry name" value="Periplasmic binding protein-like II"/>
    <property type="match status" value="2"/>
</dbReference>
<accession>A0A1Y5T6Z3</accession>
<evidence type="ECO:0000256" key="2">
    <source>
        <dbReference type="ARBA" id="ARBA00008520"/>
    </source>
</evidence>
<dbReference type="RefSeq" id="WP_200812510.1">
    <property type="nucleotide sequence ID" value="NZ_FWFZ01000012.1"/>
</dbReference>
<evidence type="ECO:0000256" key="1">
    <source>
        <dbReference type="ARBA" id="ARBA00004418"/>
    </source>
</evidence>
<keyword evidence="4" id="KW-1185">Reference proteome</keyword>
<dbReference type="AlphaFoldDB" id="A0A1Y5T6Z3"/>
<comment type="similarity">
    <text evidence="2">Belongs to the bacterial solute-binding protein 1 family.</text>
</comment>
<dbReference type="SUPFAM" id="SSF53850">
    <property type="entry name" value="Periplasmic binding protein-like II"/>
    <property type="match status" value="1"/>
</dbReference>
<proteinExistence type="inferred from homology"/>
<dbReference type="Pfam" id="PF01547">
    <property type="entry name" value="SBP_bac_1"/>
    <property type="match status" value="1"/>
</dbReference>
<dbReference type="InterPro" id="IPR006059">
    <property type="entry name" value="SBP"/>
</dbReference>
<evidence type="ECO:0000313" key="4">
    <source>
        <dbReference type="Proteomes" id="UP000193900"/>
    </source>
</evidence>